<accession>A0A9E7JHA6</accession>
<evidence type="ECO:0000256" key="1">
    <source>
        <dbReference type="ARBA" id="ARBA00000798"/>
    </source>
</evidence>
<dbReference type="Gene3D" id="3.30.870.10">
    <property type="entry name" value="Endonuclease Chain A"/>
    <property type="match status" value="2"/>
</dbReference>
<evidence type="ECO:0000259" key="7">
    <source>
        <dbReference type="PROSITE" id="PS50035"/>
    </source>
</evidence>
<proteinExistence type="predicted"/>
<dbReference type="SMART" id="SM00155">
    <property type="entry name" value="PLDc"/>
    <property type="match status" value="2"/>
</dbReference>
<keyword evidence="4" id="KW-0378">Hydrolase</keyword>
<evidence type="ECO:0000256" key="6">
    <source>
        <dbReference type="ARBA" id="ARBA00023098"/>
    </source>
</evidence>
<keyword evidence="3" id="KW-0677">Repeat</keyword>
<dbReference type="GO" id="GO:0005886">
    <property type="term" value="C:plasma membrane"/>
    <property type="evidence" value="ECO:0007669"/>
    <property type="project" value="TreeGrafter"/>
</dbReference>
<dbReference type="CDD" id="cd09141">
    <property type="entry name" value="PLDc_vPLD1_2_yPLD_like_2"/>
    <property type="match status" value="1"/>
</dbReference>
<comment type="catalytic activity">
    <reaction evidence="1">
        <text>a 1,2-diacyl-sn-glycero-3-phosphocholine + H2O = a 1,2-diacyl-sn-glycero-3-phosphate + choline + H(+)</text>
        <dbReference type="Rhea" id="RHEA:14445"/>
        <dbReference type="ChEBI" id="CHEBI:15354"/>
        <dbReference type="ChEBI" id="CHEBI:15377"/>
        <dbReference type="ChEBI" id="CHEBI:15378"/>
        <dbReference type="ChEBI" id="CHEBI:57643"/>
        <dbReference type="ChEBI" id="CHEBI:58608"/>
        <dbReference type="EC" id="3.1.4.4"/>
    </reaction>
</comment>
<sequence>MQSEPSIAVPSSHSFRLQEHPLIFDELPKADIVSVSRPDATDIIPMLLSYTVEFRYKSMHLLRNFMRSRNRSKDGSKILVLVCLCLLCKMTMKLMMSLLLKAQEENLSAKSRDIPSSAALPIIRPALGRQHSVSDRAKVAMQGYLNHFLGSFDIVNSQEIHIVLYKEVALALKINIDSIMLMLVYGQNRSHHEKIVIVDNQICFTGGLDLCFGRHDNFEHKFGDSPPLIWPGKDYYDPRSKASNEQAIPLLMPQHNMVIPHYMGKKRKMNVPNNEQNNNHKDLKKFGTFILSRHPAVVTTRTGWTSSSKWKCRHQDQPFPFRRNKVEHPVQDVQLKGFVDDLGSPQSQRDGHISVISQLLPQNMEEWRGTQERGSQVVTANEATQVGPHTPCRCQVIRSVGQWSSGTNQAEESIHDTYFSLIERAEHFIYIENQFFISGLSGDAIIKNRVLEAHYCRIIKAEKENKCFRIIIVIPLLPGFQGEIDDGGAASVRAIMHCQYRTTCRGPNSILQKLYDLMGPRATEFISFYGLRAYGRLCDGGPLVTNQVYVHSKLMIVDDQVALVGSANINDRSLLDQEIPRSMCLLKIKNLLNHSWMENHGKLENFPIVFASYCGWNTWFMICFLTDQSDSGSSADATYRDIWMVTAETNTMISAFPQSTNHINWAYNRPEKLEAYQNGDIKNTDPMERLQSVRGHLVSFPLDFMCNEDLRLGFIEGEFYSSRVSTKLCMFVKSKVVHIHYYTHIALNEHVKHL</sequence>
<dbReference type="AlphaFoldDB" id="A0A9E7JHA6"/>
<organism evidence="8 9">
    <name type="scientific">Musa troglodytarum</name>
    <name type="common">fe'i banana</name>
    <dbReference type="NCBI Taxonomy" id="320322"/>
    <lineage>
        <taxon>Eukaryota</taxon>
        <taxon>Viridiplantae</taxon>
        <taxon>Streptophyta</taxon>
        <taxon>Embryophyta</taxon>
        <taxon>Tracheophyta</taxon>
        <taxon>Spermatophyta</taxon>
        <taxon>Magnoliopsida</taxon>
        <taxon>Liliopsida</taxon>
        <taxon>Zingiberales</taxon>
        <taxon>Musaceae</taxon>
        <taxon>Musa</taxon>
    </lineage>
</organism>
<protein>
    <recommendedName>
        <fullName evidence="2">phospholipase D</fullName>
        <ecNumber evidence="2">3.1.4.4</ecNumber>
    </recommendedName>
</protein>
<dbReference type="EMBL" id="CP097503">
    <property type="protein sequence ID" value="URD81120.1"/>
    <property type="molecule type" value="Genomic_DNA"/>
</dbReference>
<dbReference type="PANTHER" id="PTHR18896">
    <property type="entry name" value="PHOSPHOLIPASE D"/>
    <property type="match status" value="1"/>
</dbReference>
<evidence type="ECO:0000256" key="5">
    <source>
        <dbReference type="ARBA" id="ARBA00022963"/>
    </source>
</evidence>
<dbReference type="GO" id="GO:0009395">
    <property type="term" value="P:phospholipid catabolic process"/>
    <property type="evidence" value="ECO:0007669"/>
    <property type="project" value="TreeGrafter"/>
</dbReference>
<dbReference type="GO" id="GO:0004630">
    <property type="term" value="F:phospholipase D activity"/>
    <property type="evidence" value="ECO:0007669"/>
    <property type="project" value="UniProtKB-EC"/>
</dbReference>
<gene>
    <name evidence="8" type="ORF">MUK42_02496</name>
</gene>
<keyword evidence="6" id="KW-0443">Lipid metabolism</keyword>
<name>A0A9E7JHA6_9LILI</name>
<dbReference type="EC" id="3.1.4.4" evidence="2"/>
<keyword evidence="9" id="KW-1185">Reference proteome</keyword>
<evidence type="ECO:0000256" key="4">
    <source>
        <dbReference type="ARBA" id="ARBA00022801"/>
    </source>
</evidence>
<dbReference type="Pfam" id="PF00614">
    <property type="entry name" value="PLDc"/>
    <property type="match status" value="2"/>
</dbReference>
<evidence type="ECO:0000313" key="9">
    <source>
        <dbReference type="Proteomes" id="UP001055439"/>
    </source>
</evidence>
<dbReference type="InterPro" id="IPR001736">
    <property type="entry name" value="PLipase_D/transphosphatidylase"/>
</dbReference>
<evidence type="ECO:0000256" key="3">
    <source>
        <dbReference type="ARBA" id="ARBA00022737"/>
    </source>
</evidence>
<dbReference type="OrthoDB" id="1700718at2759"/>
<dbReference type="PROSITE" id="PS50035">
    <property type="entry name" value="PLD"/>
    <property type="match status" value="2"/>
</dbReference>
<keyword evidence="5" id="KW-0442">Lipid degradation</keyword>
<feature type="domain" description="PLD phosphodiesterase" evidence="7">
    <location>
        <begin position="546"/>
        <end position="573"/>
    </location>
</feature>
<dbReference type="InterPro" id="IPR015679">
    <property type="entry name" value="PLipase_D_fam"/>
</dbReference>
<evidence type="ECO:0000256" key="2">
    <source>
        <dbReference type="ARBA" id="ARBA00012027"/>
    </source>
</evidence>
<feature type="domain" description="PLD phosphodiesterase" evidence="7">
    <location>
        <begin position="187"/>
        <end position="214"/>
    </location>
</feature>
<dbReference type="Proteomes" id="UP001055439">
    <property type="component" value="Chromosome 10"/>
</dbReference>
<dbReference type="PANTHER" id="PTHR18896:SF76">
    <property type="entry name" value="PHOSPHOLIPASE"/>
    <property type="match status" value="1"/>
</dbReference>
<evidence type="ECO:0000313" key="8">
    <source>
        <dbReference type="EMBL" id="URD81120.1"/>
    </source>
</evidence>
<reference evidence="8" key="1">
    <citation type="submission" date="2022-05" db="EMBL/GenBank/DDBJ databases">
        <title>The Musa troglodytarum L. genome provides insights into the mechanism of non-climacteric behaviour and enrichment of carotenoids.</title>
        <authorList>
            <person name="Wang J."/>
        </authorList>
    </citation>
    <scope>NUCLEOTIDE SEQUENCE</scope>
    <source>
        <tissue evidence="8">Leaf</tissue>
    </source>
</reference>
<dbReference type="SUPFAM" id="SSF56024">
    <property type="entry name" value="Phospholipase D/nuclease"/>
    <property type="match status" value="2"/>
</dbReference>